<dbReference type="OrthoDB" id="7356934at2"/>
<evidence type="ECO:0000313" key="1">
    <source>
        <dbReference type="EMBL" id="TXC63252.1"/>
    </source>
</evidence>
<dbReference type="RefSeq" id="WP_147042663.1">
    <property type="nucleotide sequence ID" value="NZ_BAABIR010000006.1"/>
</dbReference>
<dbReference type="Proteomes" id="UP000321249">
    <property type="component" value="Unassembled WGS sequence"/>
</dbReference>
<dbReference type="Pfam" id="PF12096">
    <property type="entry name" value="DUF3572"/>
    <property type="match status" value="1"/>
</dbReference>
<reference evidence="1 2" key="1">
    <citation type="journal article" date="2015" name="J. Microbiol.">
        <title>Sphingosinicella ginsenosidimutans sp. nov., with ginsenoside converting activity.</title>
        <authorList>
            <person name="Kim J.K."/>
            <person name="Kang M.S."/>
            <person name="Park S.C."/>
            <person name="Kim K.M."/>
            <person name="Choi K."/>
            <person name="Yoon M.H."/>
            <person name="Im W.T."/>
        </authorList>
    </citation>
    <scope>NUCLEOTIDE SEQUENCE [LARGE SCALE GENOMIC DNA]</scope>
    <source>
        <strain evidence="1 2">BS-11</strain>
    </source>
</reference>
<gene>
    <name evidence="1" type="ORF">FRZ32_05990</name>
</gene>
<organism evidence="1 2">
    <name type="scientific">Allosphingosinicella ginsenosidimutans</name>
    <dbReference type="NCBI Taxonomy" id="1176539"/>
    <lineage>
        <taxon>Bacteria</taxon>
        <taxon>Pseudomonadati</taxon>
        <taxon>Pseudomonadota</taxon>
        <taxon>Alphaproteobacteria</taxon>
        <taxon>Sphingomonadales</taxon>
        <taxon>Sphingomonadaceae</taxon>
        <taxon>Allosphingosinicella</taxon>
    </lineage>
</organism>
<accession>A0A5C6TS30</accession>
<protein>
    <submittedName>
        <fullName evidence="1">DUF3572 family protein</fullName>
    </submittedName>
</protein>
<dbReference type="InterPro" id="IPR021955">
    <property type="entry name" value="DUF3572"/>
</dbReference>
<keyword evidence="2" id="KW-1185">Reference proteome</keyword>
<name>A0A5C6TS30_9SPHN</name>
<sequence length="88" mass="9138">MTLSDTNHAATLALRALAWTLGEPARAERFLALTGLSPDVLRASAGDPSTLAAAIGFLESHEPDLVACADAIGATPQDLAEARRRLDA</sequence>
<proteinExistence type="predicted"/>
<dbReference type="AlphaFoldDB" id="A0A5C6TS30"/>
<dbReference type="EMBL" id="VOQQ01000001">
    <property type="protein sequence ID" value="TXC63252.1"/>
    <property type="molecule type" value="Genomic_DNA"/>
</dbReference>
<comment type="caution">
    <text evidence="1">The sequence shown here is derived from an EMBL/GenBank/DDBJ whole genome shotgun (WGS) entry which is preliminary data.</text>
</comment>
<evidence type="ECO:0000313" key="2">
    <source>
        <dbReference type="Proteomes" id="UP000321249"/>
    </source>
</evidence>